<accession>A0ABW7YJA1</accession>
<dbReference type="RefSeq" id="WP_397077812.1">
    <property type="nucleotide sequence ID" value="NZ_JBITGY010000001.1"/>
</dbReference>
<evidence type="ECO:0000313" key="3">
    <source>
        <dbReference type="Proteomes" id="UP001612741"/>
    </source>
</evidence>
<comment type="caution">
    <text evidence="2">The sequence shown here is derived from an EMBL/GenBank/DDBJ whole genome shotgun (WGS) entry which is preliminary data.</text>
</comment>
<sequence length="201" mass="23084">MGSTGTRRERGMSDRGFFEQEFPVALTQHGKIIACTSKPAASGADWNRVFYAAVQNTENAPYAPGQTWALIILMRTERNLRDWCNFYYKDMSEESGPGEDTCPDRILDLLSPTDHEYASNWRERCRANSARREAARNLASGQIVRFANSMWFGDAYGFVSRFRFTKEGRKVVFVALTDDDAPRFRAHITRWQERAFEIETA</sequence>
<dbReference type="InterPro" id="IPR053845">
    <property type="entry name" value="DUF6927"/>
</dbReference>
<feature type="domain" description="DUF6927" evidence="1">
    <location>
        <begin position="112"/>
        <end position="176"/>
    </location>
</feature>
<gene>
    <name evidence="2" type="ORF">ACIBG2_01240</name>
</gene>
<dbReference type="EMBL" id="JBITGY010000001">
    <property type="protein sequence ID" value="MFI6495975.1"/>
    <property type="molecule type" value="Genomic_DNA"/>
</dbReference>
<protein>
    <submittedName>
        <fullName evidence="2">DUF6927 domain-containing protein</fullName>
    </submittedName>
</protein>
<organism evidence="2 3">
    <name type="scientific">Nonomuraea typhae</name>
    <dbReference type="NCBI Taxonomy" id="2603600"/>
    <lineage>
        <taxon>Bacteria</taxon>
        <taxon>Bacillati</taxon>
        <taxon>Actinomycetota</taxon>
        <taxon>Actinomycetes</taxon>
        <taxon>Streptosporangiales</taxon>
        <taxon>Streptosporangiaceae</taxon>
        <taxon>Nonomuraea</taxon>
    </lineage>
</organism>
<evidence type="ECO:0000259" key="1">
    <source>
        <dbReference type="Pfam" id="PF21992"/>
    </source>
</evidence>
<name>A0ABW7YJA1_9ACTN</name>
<dbReference type="Pfam" id="PF21992">
    <property type="entry name" value="DUF6927"/>
    <property type="match status" value="1"/>
</dbReference>
<keyword evidence="3" id="KW-1185">Reference proteome</keyword>
<evidence type="ECO:0000313" key="2">
    <source>
        <dbReference type="EMBL" id="MFI6495975.1"/>
    </source>
</evidence>
<reference evidence="2 3" key="1">
    <citation type="submission" date="2024-10" db="EMBL/GenBank/DDBJ databases">
        <title>The Natural Products Discovery Center: Release of the First 8490 Sequenced Strains for Exploring Actinobacteria Biosynthetic Diversity.</title>
        <authorList>
            <person name="Kalkreuter E."/>
            <person name="Kautsar S.A."/>
            <person name="Yang D."/>
            <person name="Bader C.D."/>
            <person name="Teijaro C.N."/>
            <person name="Fluegel L."/>
            <person name="Davis C.M."/>
            <person name="Simpson J.R."/>
            <person name="Lauterbach L."/>
            <person name="Steele A.D."/>
            <person name="Gui C."/>
            <person name="Meng S."/>
            <person name="Li G."/>
            <person name="Viehrig K."/>
            <person name="Ye F."/>
            <person name="Su P."/>
            <person name="Kiefer A.F."/>
            <person name="Nichols A."/>
            <person name="Cepeda A.J."/>
            <person name="Yan W."/>
            <person name="Fan B."/>
            <person name="Jiang Y."/>
            <person name="Adhikari A."/>
            <person name="Zheng C.-J."/>
            <person name="Schuster L."/>
            <person name="Cowan T.M."/>
            <person name="Smanski M.J."/>
            <person name="Chevrette M.G."/>
            <person name="De Carvalho L.P.S."/>
            <person name="Shen B."/>
        </authorList>
    </citation>
    <scope>NUCLEOTIDE SEQUENCE [LARGE SCALE GENOMIC DNA]</scope>
    <source>
        <strain evidence="2 3">NPDC050545</strain>
    </source>
</reference>
<proteinExistence type="predicted"/>
<dbReference type="Proteomes" id="UP001612741">
    <property type="component" value="Unassembled WGS sequence"/>
</dbReference>